<feature type="compositionally biased region" description="Low complexity" evidence="1">
    <location>
        <begin position="12"/>
        <end position="28"/>
    </location>
</feature>
<comment type="caution">
    <text evidence="2">The sequence shown here is derived from an EMBL/GenBank/DDBJ whole genome shotgun (WGS) entry which is preliminary data.</text>
</comment>
<protein>
    <submittedName>
        <fullName evidence="2">Uncharacterized protein</fullName>
    </submittedName>
</protein>
<dbReference type="AlphaFoldDB" id="A0A1E3BGD5"/>
<feature type="compositionally biased region" description="Polar residues" evidence="1">
    <location>
        <begin position="137"/>
        <end position="151"/>
    </location>
</feature>
<dbReference type="STRING" id="573508.A0A1E3BGD5"/>
<dbReference type="OrthoDB" id="4365810at2759"/>
<feature type="region of interest" description="Disordered" evidence="1">
    <location>
        <begin position="133"/>
        <end position="199"/>
    </location>
</feature>
<gene>
    <name evidence="2" type="ORF">SI65_04963</name>
</gene>
<evidence type="ECO:0000313" key="3">
    <source>
        <dbReference type="Proteomes" id="UP000094569"/>
    </source>
</evidence>
<dbReference type="VEuPathDB" id="FungiDB:SI65_04963"/>
<dbReference type="Proteomes" id="UP000094569">
    <property type="component" value="Unassembled WGS sequence"/>
</dbReference>
<proteinExistence type="predicted"/>
<feature type="compositionally biased region" description="Basic and acidic residues" evidence="1">
    <location>
        <begin position="152"/>
        <end position="163"/>
    </location>
</feature>
<organism evidence="2 3">
    <name type="scientific">Aspergillus cristatus</name>
    <name type="common">Chinese Fuzhuan brick tea-fermentation fungus</name>
    <name type="synonym">Eurotium cristatum</name>
    <dbReference type="NCBI Taxonomy" id="573508"/>
    <lineage>
        <taxon>Eukaryota</taxon>
        <taxon>Fungi</taxon>
        <taxon>Dikarya</taxon>
        <taxon>Ascomycota</taxon>
        <taxon>Pezizomycotina</taxon>
        <taxon>Eurotiomycetes</taxon>
        <taxon>Eurotiomycetidae</taxon>
        <taxon>Eurotiales</taxon>
        <taxon>Aspergillaceae</taxon>
        <taxon>Aspergillus</taxon>
        <taxon>Aspergillus subgen. Aspergillus</taxon>
    </lineage>
</organism>
<name>A0A1E3BGD5_ASPCR</name>
<feature type="region of interest" description="Disordered" evidence="1">
    <location>
        <begin position="1"/>
        <end position="44"/>
    </location>
</feature>
<reference evidence="2 3" key="1">
    <citation type="journal article" date="2016" name="BMC Genomics">
        <title>Comparative genomic and transcriptomic analyses of the Fuzhuan brick tea-fermentation fungus Aspergillus cristatus.</title>
        <authorList>
            <person name="Ge Y."/>
            <person name="Wang Y."/>
            <person name="Liu Y."/>
            <person name="Tan Y."/>
            <person name="Ren X."/>
            <person name="Zhang X."/>
            <person name="Hyde K.D."/>
            <person name="Liu Y."/>
            <person name="Liu Z."/>
        </authorList>
    </citation>
    <scope>NUCLEOTIDE SEQUENCE [LARGE SCALE GENOMIC DNA]</scope>
    <source>
        <strain evidence="2 3">GZAAS20.1005</strain>
    </source>
</reference>
<evidence type="ECO:0000313" key="2">
    <source>
        <dbReference type="EMBL" id="ODM19977.1"/>
    </source>
</evidence>
<evidence type="ECO:0000256" key="1">
    <source>
        <dbReference type="SAM" id="MobiDB-lite"/>
    </source>
</evidence>
<accession>A0A1E3BGD5</accession>
<dbReference type="EMBL" id="JXNT01000004">
    <property type="protein sequence ID" value="ODM19977.1"/>
    <property type="molecule type" value="Genomic_DNA"/>
</dbReference>
<sequence length="199" mass="22822">MDENEGQERWQPGGSSRAPSRASEARSGIRQRKTLRKPLMGRPRHQTSLLDVNKHAQVLVGALEAAQTQQQEIYQMVQEQVQAHLAEELSNWRAEQQVHEGLYLEWITKLELEVSKLRTELTEAQHTIQRIGPMKQDTPTTNAQSSQMNQHDNNKIPKTREVVSQKSRQQPTFADLTALLSTRPGGQEWQELTKKKQKN</sequence>
<keyword evidence="3" id="KW-1185">Reference proteome</keyword>